<dbReference type="GO" id="GO:0006270">
    <property type="term" value="P:DNA replication initiation"/>
    <property type="evidence" value="ECO:0007669"/>
    <property type="project" value="UniProtKB-UniRule"/>
</dbReference>
<dbReference type="CDD" id="cd00009">
    <property type="entry name" value="AAA"/>
    <property type="match status" value="1"/>
</dbReference>
<dbReference type="SUPFAM" id="SSF52540">
    <property type="entry name" value="P-loop containing nucleoside triphosphate hydrolases"/>
    <property type="match status" value="1"/>
</dbReference>
<dbReference type="CDD" id="cd06571">
    <property type="entry name" value="Bac_DnaA_C"/>
    <property type="match status" value="1"/>
</dbReference>
<comment type="subunit">
    <text evidence="8">Oligomerizes as a right-handed, spiral filament on DNA at oriC.</text>
</comment>
<comment type="function">
    <text evidence="8 10">Plays an essential role in the initiation and regulation of chromosomal replication. ATP-DnaA binds to the origin of replication (oriC) to initiate formation of the DNA replication initiation complex once per cell cycle. Binds the DnaA box (a 9 base pair repeat at the origin) and separates the double-stranded (ds)DNA. Forms a right-handed helical filament on oriC DNA; dsDNA binds to the exterior of the filament while single-stranded (ss)DNA is stabiized in the filament's interior. The ATP-DnaA-oriC complex binds and stabilizes one strand of the AT-rich DNA unwinding element (DUE), permitting loading of DNA polymerase. After initiation quickly degrades to an ADP-DnaA complex that is not apt for DNA replication. Binds acidic phospholipids.</text>
</comment>
<comment type="similarity">
    <text evidence="1 8 11">Belongs to the DnaA family.</text>
</comment>
<dbReference type="PANTHER" id="PTHR30050">
    <property type="entry name" value="CHROMOSOMAL REPLICATION INITIATOR PROTEIN DNAA"/>
    <property type="match status" value="1"/>
</dbReference>
<dbReference type="InterPro" id="IPR003593">
    <property type="entry name" value="AAA+_ATPase"/>
</dbReference>
<proteinExistence type="inferred from homology"/>
<evidence type="ECO:0000256" key="4">
    <source>
        <dbReference type="ARBA" id="ARBA00022741"/>
    </source>
</evidence>
<evidence type="ECO:0000256" key="7">
    <source>
        <dbReference type="ARBA" id="ARBA00023125"/>
    </source>
</evidence>
<evidence type="ECO:0000256" key="6">
    <source>
        <dbReference type="ARBA" id="ARBA00023121"/>
    </source>
</evidence>
<organism evidence="14 15">
    <name type="scientific">Candidatus Faeciplasma pullistercoris</name>
    <dbReference type="NCBI Taxonomy" id="2840800"/>
    <lineage>
        <taxon>Bacteria</taxon>
        <taxon>Bacillati</taxon>
        <taxon>Bacillota</taxon>
        <taxon>Clostridia</taxon>
        <taxon>Eubacteriales</taxon>
        <taxon>Oscillospiraceae</taxon>
        <taxon>Oscillospiraceae incertae sedis</taxon>
        <taxon>Candidatus Faeciplasma</taxon>
    </lineage>
</organism>
<evidence type="ECO:0000313" key="14">
    <source>
        <dbReference type="EMBL" id="HIT58321.1"/>
    </source>
</evidence>
<dbReference type="AlphaFoldDB" id="A0A9D1GRX5"/>
<dbReference type="GO" id="GO:0005737">
    <property type="term" value="C:cytoplasm"/>
    <property type="evidence" value="ECO:0007669"/>
    <property type="project" value="UniProtKB-SubCell"/>
</dbReference>
<comment type="domain">
    <text evidence="8">Domain I is involved in oligomerization and binding regulators, domain II is flexibile and of varying length in different bacteria, domain III forms the AAA+ region, while domain IV binds dsDNA.</text>
</comment>
<dbReference type="Proteomes" id="UP000824136">
    <property type="component" value="Unassembled WGS sequence"/>
</dbReference>
<protein>
    <recommendedName>
        <fullName evidence="8 9">Chromosomal replication initiator protein DnaA</fullName>
    </recommendedName>
</protein>
<dbReference type="InterPro" id="IPR038454">
    <property type="entry name" value="DnaA_N_sf"/>
</dbReference>
<dbReference type="Gene3D" id="3.30.300.180">
    <property type="match status" value="1"/>
</dbReference>
<sequence>MNSFYELFDSVKRACQLDPKVSEIGYNRWIKCIEPGRLDGKKVTLIAPSDFTRRTTQDIYGDVFARALEHVLGFPVEVEFVVKDGAKNDATGFSEYEKKMNELINSHRRSEYELTFENFIKGKSNELAYAYCIAVSGKNSVSSHQLNKSMFNPLFIYGDSGLGKTHLLRAIEHEVKKNNPDLKVIYTTGESFTNELVKAVSEKTTTEFHEKYRNCDFLLVDDIQFIAGKEMTQEEFFHTFNALYNVGKQIVLTSDISPNRIRQLEDRIKNRFIFGVQADVQPPDFETRLAIVKRKAELLDLNIPDNVARLLSERIKKNIRQLEGAVNKMKGLTMFSNETPSISMAQRVIKETLIDAQPAEITIDRILNDVSASFNVTPQDIKSANRNAQISLARKVAVYIIREVKGMSFTDIGKEFNRNHSTMTISYADIKDTLSHNADLRETIEDIIKNLKSI</sequence>
<keyword evidence="6 8" id="KW-0446">Lipid-binding</keyword>
<feature type="binding site" evidence="8">
    <location>
        <position position="164"/>
    </location>
    <ligand>
        <name>ATP</name>
        <dbReference type="ChEBI" id="CHEBI:30616"/>
    </ligand>
</feature>
<evidence type="ECO:0000256" key="2">
    <source>
        <dbReference type="ARBA" id="ARBA00022490"/>
    </source>
</evidence>
<feature type="domain" description="Chromosomal replication initiator DnaA C-terminal" evidence="13">
    <location>
        <begin position="362"/>
        <end position="430"/>
    </location>
</feature>
<dbReference type="NCBIfam" id="TIGR00362">
    <property type="entry name" value="DnaA"/>
    <property type="match status" value="1"/>
</dbReference>
<comment type="subcellular location">
    <subcellularLocation>
        <location evidence="8">Cytoplasm</location>
    </subcellularLocation>
</comment>
<evidence type="ECO:0000313" key="15">
    <source>
        <dbReference type="Proteomes" id="UP000824136"/>
    </source>
</evidence>
<comment type="caution">
    <text evidence="8">Lacks conserved residue(s) required for the propagation of feature annotation.</text>
</comment>
<dbReference type="PRINTS" id="PR00051">
    <property type="entry name" value="DNAA"/>
</dbReference>
<dbReference type="Pfam" id="PF11638">
    <property type="entry name" value="DnaA_N"/>
    <property type="match status" value="1"/>
</dbReference>
<feature type="binding site" evidence="8">
    <location>
        <position position="163"/>
    </location>
    <ligand>
        <name>ATP</name>
        <dbReference type="ChEBI" id="CHEBI:30616"/>
    </ligand>
</feature>
<dbReference type="InterPro" id="IPR020591">
    <property type="entry name" value="Chromosome_initiator_DnaA-like"/>
</dbReference>
<dbReference type="InterPro" id="IPR018312">
    <property type="entry name" value="Chromosome_initiator_DnaA_CS"/>
</dbReference>
<keyword evidence="7 8" id="KW-0238">DNA-binding</keyword>
<feature type="binding site" evidence="8">
    <location>
        <position position="165"/>
    </location>
    <ligand>
        <name>ATP</name>
        <dbReference type="ChEBI" id="CHEBI:30616"/>
    </ligand>
</feature>
<evidence type="ECO:0000256" key="10">
    <source>
        <dbReference type="RuleBase" id="RU000577"/>
    </source>
</evidence>
<dbReference type="InterPro" id="IPR013317">
    <property type="entry name" value="DnaA_dom"/>
</dbReference>
<gene>
    <name evidence="8 14" type="primary">dnaA</name>
    <name evidence="14" type="ORF">IAC39_01150</name>
</gene>
<reference evidence="14" key="2">
    <citation type="journal article" date="2021" name="PeerJ">
        <title>Extensive microbial diversity within the chicken gut microbiome revealed by metagenomics and culture.</title>
        <authorList>
            <person name="Gilroy R."/>
            <person name="Ravi A."/>
            <person name="Getino M."/>
            <person name="Pursley I."/>
            <person name="Horton D.L."/>
            <person name="Alikhan N.F."/>
            <person name="Baker D."/>
            <person name="Gharbi K."/>
            <person name="Hall N."/>
            <person name="Watson M."/>
            <person name="Adriaenssens E.M."/>
            <person name="Foster-Nyarko E."/>
            <person name="Jarju S."/>
            <person name="Secka A."/>
            <person name="Antonio M."/>
            <person name="Oren A."/>
            <person name="Chaudhuri R.R."/>
            <person name="La Ragione R."/>
            <person name="Hildebrand F."/>
            <person name="Pallen M.J."/>
        </authorList>
    </citation>
    <scope>NUCLEOTIDE SEQUENCE</scope>
    <source>
        <strain evidence="14">CHK33-4379</strain>
    </source>
</reference>
<dbReference type="GO" id="GO:0003688">
    <property type="term" value="F:DNA replication origin binding"/>
    <property type="evidence" value="ECO:0007669"/>
    <property type="project" value="UniProtKB-UniRule"/>
</dbReference>
<dbReference type="InterPro" id="IPR010921">
    <property type="entry name" value="Trp_repressor/repl_initiator"/>
</dbReference>
<dbReference type="InterPro" id="IPR024633">
    <property type="entry name" value="DnaA_N_dom"/>
</dbReference>
<dbReference type="InterPro" id="IPR001957">
    <property type="entry name" value="Chromosome_initiator_DnaA"/>
</dbReference>
<dbReference type="GO" id="GO:0005524">
    <property type="term" value="F:ATP binding"/>
    <property type="evidence" value="ECO:0007669"/>
    <property type="project" value="UniProtKB-UniRule"/>
</dbReference>
<reference evidence="14" key="1">
    <citation type="submission" date="2020-10" db="EMBL/GenBank/DDBJ databases">
        <authorList>
            <person name="Gilroy R."/>
        </authorList>
    </citation>
    <scope>NUCLEOTIDE SEQUENCE</scope>
    <source>
        <strain evidence="14">CHK33-4379</strain>
    </source>
</reference>
<feature type="region of interest" description="Domain I, interacts with DnaA modulators" evidence="8">
    <location>
        <begin position="1"/>
        <end position="90"/>
    </location>
</feature>
<evidence type="ECO:0000256" key="9">
    <source>
        <dbReference type="NCBIfam" id="TIGR00362"/>
    </source>
</evidence>
<keyword evidence="5 8" id="KW-0067">ATP-binding</keyword>
<evidence type="ECO:0000256" key="3">
    <source>
        <dbReference type="ARBA" id="ARBA00022705"/>
    </source>
</evidence>
<dbReference type="GO" id="GO:0005886">
    <property type="term" value="C:plasma membrane"/>
    <property type="evidence" value="ECO:0007669"/>
    <property type="project" value="TreeGrafter"/>
</dbReference>
<feature type="domain" description="AAA+ ATPase" evidence="12">
    <location>
        <begin position="150"/>
        <end position="284"/>
    </location>
</feature>
<dbReference type="PANTHER" id="PTHR30050:SF2">
    <property type="entry name" value="CHROMOSOMAL REPLICATION INITIATOR PROTEIN DNAA"/>
    <property type="match status" value="1"/>
</dbReference>
<evidence type="ECO:0000256" key="8">
    <source>
        <dbReference type="HAMAP-Rule" id="MF_00377"/>
    </source>
</evidence>
<dbReference type="EMBL" id="DVLL01000005">
    <property type="protein sequence ID" value="HIT58321.1"/>
    <property type="molecule type" value="Genomic_DNA"/>
</dbReference>
<dbReference type="GO" id="GO:0008289">
    <property type="term" value="F:lipid binding"/>
    <property type="evidence" value="ECO:0007669"/>
    <property type="project" value="UniProtKB-KW"/>
</dbReference>
<dbReference type="HAMAP" id="MF_00377">
    <property type="entry name" value="DnaA_bact"/>
    <property type="match status" value="1"/>
</dbReference>
<evidence type="ECO:0000256" key="11">
    <source>
        <dbReference type="RuleBase" id="RU004227"/>
    </source>
</evidence>
<feature type="binding site" evidence="8">
    <location>
        <position position="161"/>
    </location>
    <ligand>
        <name>ATP</name>
        <dbReference type="ChEBI" id="CHEBI:30616"/>
    </ligand>
</feature>
<keyword evidence="4 8" id="KW-0547">Nucleotide-binding</keyword>
<dbReference type="Gene3D" id="1.10.8.60">
    <property type="match status" value="1"/>
</dbReference>
<dbReference type="GO" id="GO:0006275">
    <property type="term" value="P:regulation of DNA replication"/>
    <property type="evidence" value="ECO:0007669"/>
    <property type="project" value="UniProtKB-UniRule"/>
</dbReference>
<evidence type="ECO:0000256" key="5">
    <source>
        <dbReference type="ARBA" id="ARBA00022840"/>
    </source>
</evidence>
<dbReference type="SMART" id="SM00382">
    <property type="entry name" value="AAA"/>
    <property type="match status" value="1"/>
</dbReference>
<dbReference type="Pfam" id="PF08299">
    <property type="entry name" value="Bac_DnaA_C"/>
    <property type="match status" value="1"/>
</dbReference>
<dbReference type="InterPro" id="IPR013159">
    <property type="entry name" value="DnaA_C"/>
</dbReference>
<evidence type="ECO:0000256" key="1">
    <source>
        <dbReference type="ARBA" id="ARBA00006583"/>
    </source>
</evidence>
<comment type="caution">
    <text evidence="14">The sequence shown here is derived from an EMBL/GenBank/DDBJ whole genome shotgun (WGS) entry which is preliminary data.</text>
</comment>
<dbReference type="Gene3D" id="1.10.1750.10">
    <property type="match status" value="1"/>
</dbReference>
<dbReference type="Pfam" id="PF00308">
    <property type="entry name" value="Bac_DnaA"/>
    <property type="match status" value="1"/>
</dbReference>
<feature type="region of interest" description="Domain IV, binds dsDNA" evidence="8">
    <location>
        <begin position="334"/>
        <end position="454"/>
    </location>
</feature>
<keyword evidence="3 8" id="KW-0235">DNA replication</keyword>
<accession>A0A9D1GRX5</accession>
<dbReference type="PROSITE" id="PS01008">
    <property type="entry name" value="DNAA"/>
    <property type="match status" value="1"/>
</dbReference>
<dbReference type="SMART" id="SM00760">
    <property type="entry name" value="Bac_DnaA_C"/>
    <property type="match status" value="1"/>
</dbReference>
<dbReference type="InterPro" id="IPR027417">
    <property type="entry name" value="P-loop_NTPase"/>
</dbReference>
<dbReference type="SUPFAM" id="SSF48295">
    <property type="entry name" value="TrpR-like"/>
    <property type="match status" value="1"/>
</dbReference>
<dbReference type="Gene3D" id="3.40.50.300">
    <property type="entry name" value="P-loop containing nucleotide triphosphate hydrolases"/>
    <property type="match status" value="1"/>
</dbReference>
<evidence type="ECO:0000259" key="13">
    <source>
        <dbReference type="SMART" id="SM00760"/>
    </source>
</evidence>
<keyword evidence="2 8" id="KW-0963">Cytoplasm</keyword>
<name>A0A9D1GRX5_9FIRM</name>
<evidence type="ECO:0000259" key="12">
    <source>
        <dbReference type="SMART" id="SM00382"/>
    </source>
</evidence>